<evidence type="ECO:0000313" key="18">
    <source>
        <dbReference type="EMBL" id="KAF7417545.1"/>
    </source>
</evidence>
<evidence type="ECO:0000256" key="8">
    <source>
        <dbReference type="ARBA" id="ARBA00022847"/>
    </source>
</evidence>
<feature type="transmembrane region" description="Helical" evidence="17">
    <location>
        <begin position="255"/>
        <end position="275"/>
    </location>
</feature>
<feature type="transmembrane region" description="Helical" evidence="17">
    <location>
        <begin position="27"/>
        <end position="45"/>
    </location>
</feature>
<feature type="transmembrane region" description="Helical" evidence="17">
    <location>
        <begin position="468"/>
        <end position="491"/>
    </location>
</feature>
<feature type="binding site" evidence="14">
    <location>
        <position position="311"/>
    </location>
    <ligand>
        <name>Na(+)</name>
        <dbReference type="ChEBI" id="CHEBI:29101"/>
        <label>1</label>
    </ligand>
</feature>
<proteinExistence type="inferred from homology"/>
<keyword evidence="19" id="KW-1185">Reference proteome</keyword>
<name>A0A834NTA6_VESGE</name>
<evidence type="ECO:0000256" key="14">
    <source>
        <dbReference type="PIRSR" id="PIRSR600175-1"/>
    </source>
</evidence>
<dbReference type="PROSITE" id="PS00610">
    <property type="entry name" value="NA_NEUROTRAN_SYMP_1"/>
    <property type="match status" value="1"/>
</dbReference>
<dbReference type="PANTHER" id="PTHR11616:SF320">
    <property type="entry name" value="SODIUM-DEPENDENT NORADRENALINE TRANSPORTER"/>
    <property type="match status" value="1"/>
</dbReference>
<keyword evidence="10 14" id="KW-0915">Sodium</keyword>
<reference evidence="18" key="1">
    <citation type="journal article" date="2020" name="G3 (Bethesda)">
        <title>High-Quality Assemblies for Three Invasive Social Wasps from the &lt;i&gt;Vespula&lt;/i&gt; Genus.</title>
        <authorList>
            <person name="Harrop T.W.R."/>
            <person name="Guhlin J."/>
            <person name="McLaughlin G.M."/>
            <person name="Permina E."/>
            <person name="Stockwell P."/>
            <person name="Gilligan J."/>
            <person name="Le Lec M.F."/>
            <person name="Gruber M.A.M."/>
            <person name="Quinn O."/>
            <person name="Lovegrove M."/>
            <person name="Duncan E.J."/>
            <person name="Remnant E.J."/>
            <person name="Van Eeckhoven J."/>
            <person name="Graham B."/>
            <person name="Knapp R.A."/>
            <person name="Langford K.W."/>
            <person name="Kronenberg Z."/>
            <person name="Press M.O."/>
            <person name="Eacker S.M."/>
            <person name="Wilson-Rankin E.E."/>
            <person name="Purcell J."/>
            <person name="Lester P.J."/>
            <person name="Dearden P.K."/>
        </authorList>
    </citation>
    <scope>NUCLEOTIDE SEQUENCE</scope>
    <source>
        <strain evidence="18">Linc-1</strain>
    </source>
</reference>
<comment type="similarity">
    <text evidence="2 16">Belongs to the sodium:neurotransmitter symporter (SNF) (TC 2.A.22) family.</text>
</comment>
<keyword evidence="8 16" id="KW-0769">Symport</keyword>
<comment type="caution">
    <text evidence="18">The sequence shown here is derived from an EMBL/GenBank/DDBJ whole genome shotgun (WGS) entry which is preliminary data.</text>
</comment>
<feature type="binding site" evidence="14">
    <location>
        <position position="36"/>
    </location>
    <ligand>
        <name>Na(+)</name>
        <dbReference type="ChEBI" id="CHEBI:29101"/>
        <label>1</label>
    </ligand>
</feature>
<evidence type="ECO:0000256" key="16">
    <source>
        <dbReference type="RuleBase" id="RU003732"/>
    </source>
</evidence>
<keyword evidence="5 16" id="KW-0812">Transmembrane</keyword>
<feature type="binding site" evidence="14">
    <location>
        <position position="412"/>
    </location>
    <ligand>
        <name>Na(+)</name>
        <dbReference type="ChEBI" id="CHEBI:29101"/>
        <label>1</label>
    </ligand>
</feature>
<protein>
    <recommendedName>
        <fullName evidence="16">Transporter</fullName>
    </recommendedName>
</protein>
<feature type="transmembrane region" description="Helical" evidence="17">
    <location>
        <begin position="512"/>
        <end position="531"/>
    </location>
</feature>
<evidence type="ECO:0000256" key="7">
    <source>
        <dbReference type="ARBA" id="ARBA00022775"/>
    </source>
</evidence>
<feature type="transmembrane region" description="Helical" evidence="17">
    <location>
        <begin position="99"/>
        <end position="123"/>
    </location>
</feature>
<evidence type="ECO:0000256" key="5">
    <source>
        <dbReference type="ARBA" id="ARBA00022692"/>
    </source>
</evidence>
<feature type="binding site" evidence="14">
    <location>
        <position position="408"/>
    </location>
    <ligand>
        <name>Na(+)</name>
        <dbReference type="ChEBI" id="CHEBI:29101"/>
        <label>1</label>
    </ligand>
</feature>
<keyword evidence="11 17" id="KW-0472">Membrane</keyword>
<keyword evidence="13" id="KW-0325">Glycoprotein</keyword>
<keyword evidence="6 14" id="KW-0479">Metal-binding</keyword>
<dbReference type="GO" id="GO:0005330">
    <property type="term" value="F:dopamine:sodium symporter activity"/>
    <property type="evidence" value="ECO:0007669"/>
    <property type="project" value="TreeGrafter"/>
</dbReference>
<feature type="transmembrane region" description="Helical" evidence="17">
    <location>
        <begin position="337"/>
        <end position="362"/>
    </location>
</feature>
<feature type="binding site" evidence="14">
    <location>
        <position position="40"/>
    </location>
    <ligand>
        <name>Na(+)</name>
        <dbReference type="ChEBI" id="CHEBI:29101"/>
        <label>1</label>
    </ligand>
</feature>
<evidence type="ECO:0000256" key="4">
    <source>
        <dbReference type="ARBA" id="ARBA00022475"/>
    </source>
</evidence>
<evidence type="ECO:0000256" key="6">
    <source>
        <dbReference type="ARBA" id="ARBA00022723"/>
    </source>
</evidence>
<evidence type="ECO:0000256" key="9">
    <source>
        <dbReference type="ARBA" id="ARBA00022989"/>
    </source>
</evidence>
<dbReference type="Pfam" id="PF00209">
    <property type="entry name" value="SNF"/>
    <property type="match status" value="1"/>
</dbReference>
<feature type="binding site" evidence="14">
    <location>
        <position position="411"/>
    </location>
    <ligand>
        <name>Na(+)</name>
        <dbReference type="ChEBI" id="CHEBI:29101"/>
        <label>1</label>
    </ligand>
</feature>
<dbReference type="Proteomes" id="UP000617340">
    <property type="component" value="Unassembled WGS sequence"/>
</dbReference>
<gene>
    <name evidence="18" type="ORF">HZH68_000198</name>
</gene>
<accession>A0A834NTA6</accession>
<dbReference type="InterPro" id="IPR000175">
    <property type="entry name" value="Na/ntran_symport"/>
</dbReference>
<comment type="subcellular location">
    <subcellularLocation>
        <location evidence="1">Cell membrane</location>
        <topology evidence="1">Multi-pass membrane protein</topology>
    </subcellularLocation>
</comment>
<dbReference type="AlphaFoldDB" id="A0A834NTA6"/>
<organism evidence="18 19">
    <name type="scientific">Vespula germanica</name>
    <name type="common">German yellow jacket</name>
    <name type="synonym">Paravespula germanica</name>
    <dbReference type="NCBI Taxonomy" id="30212"/>
    <lineage>
        <taxon>Eukaryota</taxon>
        <taxon>Metazoa</taxon>
        <taxon>Ecdysozoa</taxon>
        <taxon>Arthropoda</taxon>
        <taxon>Hexapoda</taxon>
        <taxon>Insecta</taxon>
        <taxon>Pterygota</taxon>
        <taxon>Neoptera</taxon>
        <taxon>Endopterygota</taxon>
        <taxon>Hymenoptera</taxon>
        <taxon>Apocrita</taxon>
        <taxon>Aculeata</taxon>
        <taxon>Vespoidea</taxon>
        <taxon>Vespidae</taxon>
        <taxon>Vespinae</taxon>
        <taxon>Vespula</taxon>
    </lineage>
</organism>
<dbReference type="PRINTS" id="PR00176">
    <property type="entry name" value="NANEUSMPORT"/>
</dbReference>
<dbReference type="GO" id="GO:0030424">
    <property type="term" value="C:axon"/>
    <property type="evidence" value="ECO:0007669"/>
    <property type="project" value="TreeGrafter"/>
</dbReference>
<feature type="transmembrane region" description="Helical" evidence="17">
    <location>
        <begin position="57"/>
        <end position="78"/>
    </location>
</feature>
<dbReference type="GO" id="GO:0051583">
    <property type="term" value="P:dopamine uptake involved in synaptic transmission"/>
    <property type="evidence" value="ECO:0007669"/>
    <property type="project" value="TreeGrafter"/>
</dbReference>
<feature type="transmembrane region" description="Helical" evidence="17">
    <location>
        <begin position="304"/>
        <end position="325"/>
    </location>
</feature>
<dbReference type="EMBL" id="JACSDZ010000001">
    <property type="protein sequence ID" value="KAF7417545.1"/>
    <property type="molecule type" value="Genomic_DNA"/>
</dbReference>
<sequence>MSSRVVKSSKLDENVERRETWSGKVDFLLSVIGFAVDLANVWRFPYLCYKNGGGAFLVPYCIMLIVGGIPLFYMELALGQFNRKGAITCWGRLVPLLKGIGYAVVLIAFYVDFYYNVIIAWALRYFFASFSGMLPWTTCNNPWNTPLCREFDVNVSYAIGEPPSNEVDFDPAYNITGVFAVDDPFDVLALSSTKNNSKHTSAAQEYFNRAILELHESAGIHDLGTIKWDIALCLLVVYLICYFSLWKGISTSGKVVWFTALFPYAVLLILLIRGVTLPGSAEGIRYYLNPNFSAITKAEVWVDAATQVFFSLGPGFGVLLAYASYNKYHNNVYKDALLTSVINSATSFIAGFVIFSVLGYMARASGKSIQDVATEGPGLVFIVYPAAIATMPGSMFWALIFFMMLLTLGLDSSFGGSEAIITALSDEFPIIGNHREIFVACLFTLYFLVGLASCSQGGFYFFHLLDRYAAGYSMLFAVLAEAIAISWIYGADRFCADIKDMIGFSPGLYWRVCWKFVAPIFIMFIIVYGLMGYEPLTYEDYVYPLWANVMGWLIASSSIIMIPGVAIYKIIVTPGTFVQRIKILTTPWRDTQQRNADLSSVANGAVRRSFVGDQDYGNVSKDNEELTKEQTEVMIQSREGIDVDPPPEPV</sequence>
<dbReference type="GO" id="GO:0042734">
    <property type="term" value="C:presynaptic membrane"/>
    <property type="evidence" value="ECO:0007669"/>
    <property type="project" value="TreeGrafter"/>
</dbReference>
<dbReference type="InterPro" id="IPR037272">
    <property type="entry name" value="SNS_sf"/>
</dbReference>
<evidence type="ECO:0000256" key="12">
    <source>
        <dbReference type="ARBA" id="ARBA00023157"/>
    </source>
</evidence>
<evidence type="ECO:0000256" key="17">
    <source>
        <dbReference type="SAM" id="Phobius"/>
    </source>
</evidence>
<evidence type="ECO:0000256" key="13">
    <source>
        <dbReference type="ARBA" id="ARBA00023180"/>
    </source>
</evidence>
<feature type="transmembrane region" description="Helical" evidence="17">
    <location>
        <begin position="382"/>
        <end position="406"/>
    </location>
</feature>
<feature type="binding site" evidence="14">
    <location>
        <position position="33"/>
    </location>
    <ligand>
        <name>Na(+)</name>
        <dbReference type="ChEBI" id="CHEBI:29101"/>
        <label>1</label>
    </ligand>
</feature>
<evidence type="ECO:0000256" key="1">
    <source>
        <dbReference type="ARBA" id="ARBA00004651"/>
    </source>
</evidence>
<evidence type="ECO:0000256" key="10">
    <source>
        <dbReference type="ARBA" id="ARBA00023053"/>
    </source>
</evidence>
<dbReference type="SUPFAM" id="SSF161070">
    <property type="entry name" value="SNF-like"/>
    <property type="match status" value="1"/>
</dbReference>
<feature type="transmembrane region" description="Helical" evidence="17">
    <location>
        <begin position="226"/>
        <end position="243"/>
    </location>
</feature>
<dbReference type="GO" id="GO:0046872">
    <property type="term" value="F:metal ion binding"/>
    <property type="evidence" value="ECO:0007669"/>
    <property type="project" value="UniProtKB-KW"/>
</dbReference>
<dbReference type="PROSITE" id="PS50267">
    <property type="entry name" value="NA_NEUROTRAN_SYMP_3"/>
    <property type="match status" value="1"/>
</dbReference>
<dbReference type="PANTHER" id="PTHR11616">
    <property type="entry name" value="SODIUM/CHLORIDE DEPENDENT TRANSPORTER"/>
    <property type="match status" value="1"/>
</dbReference>
<evidence type="ECO:0000256" key="15">
    <source>
        <dbReference type="PIRSR" id="PIRSR600175-2"/>
    </source>
</evidence>
<dbReference type="GO" id="GO:0006865">
    <property type="term" value="P:amino acid transport"/>
    <property type="evidence" value="ECO:0007669"/>
    <property type="project" value="TreeGrafter"/>
</dbReference>
<feature type="binding site" evidence="14">
    <location>
        <position position="343"/>
    </location>
    <ligand>
        <name>Na(+)</name>
        <dbReference type="ChEBI" id="CHEBI:29101"/>
        <label>1</label>
    </ligand>
</feature>
<keyword evidence="12 15" id="KW-1015">Disulfide bond</keyword>
<dbReference type="GO" id="GO:0032809">
    <property type="term" value="C:neuronal cell body membrane"/>
    <property type="evidence" value="ECO:0007669"/>
    <property type="project" value="TreeGrafter"/>
</dbReference>
<evidence type="ECO:0000256" key="2">
    <source>
        <dbReference type="ARBA" id="ARBA00006459"/>
    </source>
</evidence>
<dbReference type="GO" id="GO:0015874">
    <property type="term" value="P:norepinephrine transport"/>
    <property type="evidence" value="ECO:0007669"/>
    <property type="project" value="TreeGrafter"/>
</dbReference>
<keyword evidence="7" id="KW-0532">Neurotransmitter transport</keyword>
<feature type="transmembrane region" description="Helical" evidence="17">
    <location>
        <begin position="437"/>
        <end position="462"/>
    </location>
</feature>
<feature type="disulfide bond" evidence="15">
    <location>
        <begin position="139"/>
        <end position="148"/>
    </location>
</feature>
<keyword evidence="3 16" id="KW-0813">Transport</keyword>
<feature type="binding site" evidence="14">
    <location>
        <position position="35"/>
    </location>
    <ligand>
        <name>Na(+)</name>
        <dbReference type="ChEBI" id="CHEBI:29101"/>
        <label>1</label>
    </ligand>
</feature>
<feature type="transmembrane region" description="Helical" evidence="17">
    <location>
        <begin position="551"/>
        <end position="572"/>
    </location>
</feature>
<dbReference type="PROSITE" id="PS00754">
    <property type="entry name" value="NA_NEUROTRAN_SYMP_2"/>
    <property type="match status" value="1"/>
</dbReference>
<evidence type="ECO:0000256" key="3">
    <source>
        <dbReference type="ARBA" id="ARBA00022448"/>
    </source>
</evidence>
<evidence type="ECO:0000313" key="19">
    <source>
        <dbReference type="Proteomes" id="UP000617340"/>
    </source>
</evidence>
<evidence type="ECO:0000256" key="11">
    <source>
        <dbReference type="ARBA" id="ARBA00023136"/>
    </source>
</evidence>
<keyword evidence="4" id="KW-1003">Cell membrane</keyword>
<keyword evidence="9 17" id="KW-1133">Transmembrane helix</keyword>